<dbReference type="Proteomes" id="UP001558652">
    <property type="component" value="Unassembled WGS sequence"/>
</dbReference>
<gene>
    <name evidence="1" type="ORF">AAG570_002598</name>
</gene>
<proteinExistence type="predicted"/>
<evidence type="ECO:0000313" key="1">
    <source>
        <dbReference type="EMBL" id="KAL1123521.1"/>
    </source>
</evidence>
<dbReference type="EMBL" id="JBFDAA010000012">
    <property type="protein sequence ID" value="KAL1123521.1"/>
    <property type="molecule type" value="Genomic_DNA"/>
</dbReference>
<reference evidence="1 2" key="1">
    <citation type="submission" date="2024-07" db="EMBL/GenBank/DDBJ databases">
        <title>Chromosome-level genome assembly of the water stick insect Ranatra chinensis (Heteroptera: Nepidae).</title>
        <authorList>
            <person name="Liu X."/>
        </authorList>
    </citation>
    <scope>NUCLEOTIDE SEQUENCE [LARGE SCALE GENOMIC DNA]</scope>
    <source>
        <strain evidence="1">Cailab_2021Rc</strain>
        <tissue evidence="1">Muscle</tissue>
    </source>
</reference>
<dbReference type="AlphaFoldDB" id="A0ABD0Y837"/>
<organism evidence="1 2">
    <name type="scientific">Ranatra chinensis</name>
    <dbReference type="NCBI Taxonomy" id="642074"/>
    <lineage>
        <taxon>Eukaryota</taxon>
        <taxon>Metazoa</taxon>
        <taxon>Ecdysozoa</taxon>
        <taxon>Arthropoda</taxon>
        <taxon>Hexapoda</taxon>
        <taxon>Insecta</taxon>
        <taxon>Pterygota</taxon>
        <taxon>Neoptera</taxon>
        <taxon>Paraneoptera</taxon>
        <taxon>Hemiptera</taxon>
        <taxon>Heteroptera</taxon>
        <taxon>Panheteroptera</taxon>
        <taxon>Nepomorpha</taxon>
        <taxon>Nepidae</taxon>
        <taxon>Ranatrinae</taxon>
        <taxon>Ranatra</taxon>
    </lineage>
</organism>
<keyword evidence="2" id="KW-1185">Reference proteome</keyword>
<protein>
    <submittedName>
        <fullName evidence="1">Uncharacterized protein</fullName>
    </submittedName>
</protein>
<sequence length="263" mass="29390">MALTIFSSYAPSPATQLLLRMTRVRRTTSDENAEQETTGGRVGTCVGYSFLKRWCPWGIYTHQDYGCRLDGRDLEKLAPPHHLADNTVGYSVNRIRVFVWIPCDSLVNVQAKAAGTASGREWNKIKRKVCNFVVHDRCLKTVVSPCSSIAASLIKKPPDGEHRKSGDYSTRRSQGQHLLSRLGRFKGWVEEGREDTRGLESVRLSRVTIKSCPLLMDRGRLRYSYRGLSPLAIPSFIRTGFDLSYDPKSAAEGGGQPKPALED</sequence>
<comment type="caution">
    <text evidence="1">The sequence shown here is derived from an EMBL/GenBank/DDBJ whole genome shotgun (WGS) entry which is preliminary data.</text>
</comment>
<name>A0ABD0Y837_9HEMI</name>
<evidence type="ECO:0000313" key="2">
    <source>
        <dbReference type="Proteomes" id="UP001558652"/>
    </source>
</evidence>
<accession>A0ABD0Y837</accession>